<dbReference type="Proteomes" id="UP000024635">
    <property type="component" value="Unassembled WGS sequence"/>
</dbReference>
<dbReference type="OrthoDB" id="10060112at2759"/>
<protein>
    <recommendedName>
        <fullName evidence="3">Reverse transcriptase domain-containing protein</fullName>
    </recommendedName>
</protein>
<reference evidence="2" key="1">
    <citation type="journal article" date="2015" name="Nat. Genet.">
        <title>The genome and transcriptome of the zoonotic hookworm Ancylostoma ceylanicum identify infection-specific gene families.</title>
        <authorList>
            <person name="Schwarz E.M."/>
            <person name="Hu Y."/>
            <person name="Antoshechkin I."/>
            <person name="Miller M.M."/>
            <person name="Sternberg P.W."/>
            <person name="Aroian R.V."/>
        </authorList>
    </citation>
    <scope>NUCLEOTIDE SEQUENCE</scope>
    <source>
        <strain evidence="2">HY135</strain>
    </source>
</reference>
<dbReference type="PANTHER" id="PTHR21301:SF10">
    <property type="entry name" value="REVERSE TRANSCRIPTASE DOMAIN-CONTAINING PROTEIN"/>
    <property type="match status" value="1"/>
</dbReference>
<name>A0A016X072_9BILA</name>
<dbReference type="EMBL" id="JARK01000055">
    <property type="protein sequence ID" value="EYC44643.1"/>
    <property type="molecule type" value="Genomic_DNA"/>
</dbReference>
<dbReference type="PANTHER" id="PTHR21301">
    <property type="entry name" value="REVERSE TRANSCRIPTASE"/>
    <property type="match status" value="1"/>
</dbReference>
<keyword evidence="2" id="KW-1185">Reference proteome</keyword>
<sequence>MGIRIVIVYLDHIEKASLANGIILYKLYIDDVFVVGSAHAELRSTLPNLNSVNVNIKFIVEEPSRYGFLPFLNIKVRICNGKTAIRCYRKPSSKNVVLHSRSAHPTYMKVNVVLVKSSKRIATTNSENDESIQHILFENGCNSGETSKWRPYLAPDEMALALPYLNDHRAKRVNATVKRSAPDFPALTHPPSDAYSFTFV</sequence>
<accession>A0A016X072</accession>
<evidence type="ECO:0000313" key="2">
    <source>
        <dbReference type="Proteomes" id="UP000024635"/>
    </source>
</evidence>
<comment type="caution">
    <text evidence="1">The sequence shown here is derived from an EMBL/GenBank/DDBJ whole genome shotgun (WGS) entry which is preliminary data.</text>
</comment>
<evidence type="ECO:0008006" key="3">
    <source>
        <dbReference type="Google" id="ProtNLM"/>
    </source>
</evidence>
<proteinExistence type="predicted"/>
<gene>
    <name evidence="1" type="primary">Acey_s0455.g1769</name>
    <name evidence="1" type="ORF">Y032_0455g1769</name>
</gene>
<dbReference type="AlphaFoldDB" id="A0A016X072"/>
<organism evidence="1 2">
    <name type="scientific">Ancylostoma ceylanicum</name>
    <dbReference type="NCBI Taxonomy" id="53326"/>
    <lineage>
        <taxon>Eukaryota</taxon>
        <taxon>Metazoa</taxon>
        <taxon>Ecdysozoa</taxon>
        <taxon>Nematoda</taxon>
        <taxon>Chromadorea</taxon>
        <taxon>Rhabditida</taxon>
        <taxon>Rhabditina</taxon>
        <taxon>Rhabditomorpha</taxon>
        <taxon>Strongyloidea</taxon>
        <taxon>Ancylostomatidae</taxon>
        <taxon>Ancylostomatinae</taxon>
        <taxon>Ancylostoma</taxon>
    </lineage>
</organism>
<evidence type="ECO:0000313" key="1">
    <source>
        <dbReference type="EMBL" id="EYC44643.1"/>
    </source>
</evidence>